<dbReference type="Gene3D" id="3.90.70.10">
    <property type="entry name" value="Cysteine proteinases"/>
    <property type="match status" value="1"/>
</dbReference>
<gene>
    <name evidence="8" type="ORF">WJX84_005894</name>
</gene>
<dbReference type="GO" id="GO:0016579">
    <property type="term" value="P:protein deubiquitination"/>
    <property type="evidence" value="ECO:0007669"/>
    <property type="project" value="InterPro"/>
</dbReference>
<dbReference type="PROSITE" id="PS00972">
    <property type="entry name" value="USP_1"/>
    <property type="match status" value="1"/>
</dbReference>
<reference evidence="8 9" key="1">
    <citation type="journal article" date="2024" name="Nat. Commun.">
        <title>Phylogenomics reveals the evolutionary origins of lichenization in chlorophyte algae.</title>
        <authorList>
            <person name="Puginier C."/>
            <person name="Libourel C."/>
            <person name="Otte J."/>
            <person name="Skaloud P."/>
            <person name="Haon M."/>
            <person name="Grisel S."/>
            <person name="Petersen M."/>
            <person name="Berrin J.G."/>
            <person name="Delaux P.M."/>
            <person name="Dal Grande F."/>
            <person name="Keller J."/>
        </authorList>
    </citation>
    <scope>NUCLEOTIDE SEQUENCE [LARGE SCALE GENOMIC DNA]</scope>
    <source>
        <strain evidence="8 9">SAG 2523</strain>
    </source>
</reference>
<evidence type="ECO:0000313" key="9">
    <source>
        <dbReference type="Proteomes" id="UP001485043"/>
    </source>
</evidence>
<comment type="function">
    <text evidence="5">Recognizes and hydrolyzes the peptide bond at the C-terminal Gly of ubiquitin. Involved in the processing of poly-ubiquitin precursors as well as that of ubiquitinated proteins.</text>
</comment>
<keyword evidence="9" id="KW-1185">Reference proteome</keyword>
<comment type="caution">
    <text evidence="8">The sequence shown here is derived from an EMBL/GenBank/DDBJ whole genome shotgun (WGS) entry which is preliminary data.</text>
</comment>
<dbReference type="InterPro" id="IPR038765">
    <property type="entry name" value="Papain-like_cys_pep_sf"/>
</dbReference>
<dbReference type="PANTHER" id="PTHR24006:SF733">
    <property type="entry name" value="RE52890P"/>
    <property type="match status" value="1"/>
</dbReference>
<evidence type="ECO:0000256" key="6">
    <source>
        <dbReference type="SAM" id="MobiDB-lite"/>
    </source>
</evidence>
<feature type="domain" description="USP" evidence="7">
    <location>
        <begin position="22"/>
        <end position="465"/>
    </location>
</feature>
<proteinExistence type="inferred from homology"/>
<feature type="compositionally biased region" description="Low complexity" evidence="6">
    <location>
        <begin position="219"/>
        <end position="238"/>
    </location>
</feature>
<dbReference type="Proteomes" id="UP001485043">
    <property type="component" value="Unassembled WGS sequence"/>
</dbReference>
<evidence type="ECO:0000256" key="2">
    <source>
        <dbReference type="ARBA" id="ARBA00009085"/>
    </source>
</evidence>
<accession>A0AAW1T9J4</accession>
<keyword evidence="3 5" id="KW-0645">Protease</keyword>
<evidence type="ECO:0000256" key="3">
    <source>
        <dbReference type="ARBA" id="ARBA00022670"/>
    </source>
</evidence>
<feature type="compositionally biased region" description="Polar residues" evidence="6">
    <location>
        <begin position="165"/>
        <end position="176"/>
    </location>
</feature>
<keyword evidence="5" id="KW-0833">Ubl conjugation pathway</keyword>
<dbReference type="EMBL" id="JALJOV010000220">
    <property type="protein sequence ID" value="KAK9865747.1"/>
    <property type="molecule type" value="Genomic_DNA"/>
</dbReference>
<dbReference type="PANTHER" id="PTHR24006">
    <property type="entry name" value="UBIQUITIN CARBOXYL-TERMINAL HYDROLASE"/>
    <property type="match status" value="1"/>
</dbReference>
<dbReference type="PROSITE" id="PS00973">
    <property type="entry name" value="USP_2"/>
    <property type="match status" value="1"/>
</dbReference>
<comment type="catalytic activity">
    <reaction evidence="1 5">
        <text>Thiol-dependent hydrolysis of ester, thioester, amide, peptide and isopeptide bonds formed by the C-terminal Gly of ubiquitin (a 76-residue protein attached to proteins as an intracellular targeting signal).</text>
        <dbReference type="EC" id="3.4.19.12"/>
    </reaction>
</comment>
<dbReference type="Pfam" id="PF00443">
    <property type="entry name" value="UCH"/>
    <property type="match status" value="1"/>
</dbReference>
<feature type="region of interest" description="Disordered" evidence="6">
    <location>
        <begin position="129"/>
        <end position="257"/>
    </location>
</feature>
<dbReference type="GO" id="GO:0004843">
    <property type="term" value="F:cysteine-type deubiquitinase activity"/>
    <property type="evidence" value="ECO:0007669"/>
    <property type="project" value="UniProtKB-UniRule"/>
</dbReference>
<protein>
    <recommendedName>
        <fullName evidence="5">Ubiquitin carboxyl-terminal hydrolase</fullName>
        <ecNumber evidence="5">3.4.19.12</ecNumber>
    </recommendedName>
</protein>
<dbReference type="InterPro" id="IPR028889">
    <property type="entry name" value="USP"/>
</dbReference>
<dbReference type="InterPro" id="IPR050164">
    <property type="entry name" value="Peptidase_C19"/>
</dbReference>
<evidence type="ECO:0000256" key="5">
    <source>
        <dbReference type="RuleBase" id="RU366025"/>
    </source>
</evidence>
<dbReference type="PROSITE" id="PS50235">
    <property type="entry name" value="USP_3"/>
    <property type="match status" value="1"/>
</dbReference>
<keyword evidence="5" id="KW-0788">Thiol protease</keyword>
<dbReference type="CDD" id="cd02663">
    <property type="entry name" value="Peptidase_C19G"/>
    <property type="match status" value="1"/>
</dbReference>
<dbReference type="EC" id="3.4.19.12" evidence="5"/>
<sequence length="468" mass="52002">MGGSSSKLERALVDIPEGEHYFGLENFGNTCYANSVLQMLYFCEPFRNALIFWAEHAPDEETSEESMLTCLAALFQQISHHKKKHGVVAPKRLIGRLRRDNELFRSYMHQDAHEFLNFMLNDMAETLERTEKERRKRGQPGSGYPLSGGGHASAAGLQPRKSPLRGQSSAATQNGFAHQIGESPSAGSPSTVAAGQNGWSRNSMGSSHDPMSPTHDQPSSSGRRTAAGRAGADATSSRQGLAAPAGHPPEAAKVASPLQPPDAIKTWVQELFQGRLVSETRCLQCETVTCREEAFFDLGLDIEQNSSITSCLRKFSSTETLNAEDKFFCDACSGLQEAQKRFKIKVLPPVLCLHLKRFKYIEQYDRMRKLMFRVVFPFELKLCNTVEDCPDADATYDLIGVVVHVGSGPNHGHYISYVRSHNKWLLFDDETVEVMDEATVRTAFGSTHEFSSNMDHGYILLYQQQGLL</sequence>
<dbReference type="GO" id="GO:0005634">
    <property type="term" value="C:nucleus"/>
    <property type="evidence" value="ECO:0007669"/>
    <property type="project" value="TreeGrafter"/>
</dbReference>
<evidence type="ECO:0000313" key="8">
    <source>
        <dbReference type="EMBL" id="KAK9865747.1"/>
    </source>
</evidence>
<organism evidence="8 9">
    <name type="scientific">Apatococcus fuscideae</name>
    <dbReference type="NCBI Taxonomy" id="2026836"/>
    <lineage>
        <taxon>Eukaryota</taxon>
        <taxon>Viridiplantae</taxon>
        <taxon>Chlorophyta</taxon>
        <taxon>core chlorophytes</taxon>
        <taxon>Trebouxiophyceae</taxon>
        <taxon>Chlorellales</taxon>
        <taxon>Chlorellaceae</taxon>
        <taxon>Apatococcus</taxon>
    </lineage>
</organism>
<comment type="similarity">
    <text evidence="2 5">Belongs to the peptidase C19 family.</text>
</comment>
<dbReference type="GO" id="GO:0006508">
    <property type="term" value="P:proteolysis"/>
    <property type="evidence" value="ECO:0007669"/>
    <property type="project" value="UniProtKB-KW"/>
</dbReference>
<evidence type="ECO:0000256" key="1">
    <source>
        <dbReference type="ARBA" id="ARBA00000707"/>
    </source>
</evidence>
<evidence type="ECO:0000259" key="7">
    <source>
        <dbReference type="PROSITE" id="PS50235"/>
    </source>
</evidence>
<evidence type="ECO:0000256" key="4">
    <source>
        <dbReference type="ARBA" id="ARBA00022801"/>
    </source>
</evidence>
<keyword evidence="4 5" id="KW-0378">Hydrolase</keyword>
<feature type="compositionally biased region" description="Polar residues" evidence="6">
    <location>
        <begin position="185"/>
        <end position="206"/>
    </location>
</feature>
<dbReference type="AlphaFoldDB" id="A0AAW1T9J4"/>
<dbReference type="InterPro" id="IPR018200">
    <property type="entry name" value="USP_CS"/>
</dbReference>
<name>A0AAW1T9J4_9CHLO</name>
<dbReference type="InterPro" id="IPR001394">
    <property type="entry name" value="Peptidase_C19_UCH"/>
</dbReference>
<dbReference type="GO" id="GO:0005829">
    <property type="term" value="C:cytosol"/>
    <property type="evidence" value="ECO:0007669"/>
    <property type="project" value="TreeGrafter"/>
</dbReference>
<dbReference type="SUPFAM" id="SSF54001">
    <property type="entry name" value="Cysteine proteinases"/>
    <property type="match status" value="1"/>
</dbReference>